<proteinExistence type="inferred from homology"/>
<organism evidence="8 9">
    <name type="scientific">Strigamia maritima</name>
    <name type="common">European centipede</name>
    <name type="synonym">Geophilus maritimus</name>
    <dbReference type="NCBI Taxonomy" id="126957"/>
    <lineage>
        <taxon>Eukaryota</taxon>
        <taxon>Metazoa</taxon>
        <taxon>Ecdysozoa</taxon>
        <taxon>Arthropoda</taxon>
        <taxon>Myriapoda</taxon>
        <taxon>Chilopoda</taxon>
        <taxon>Pleurostigmophora</taxon>
        <taxon>Geophilomorpha</taxon>
        <taxon>Linotaeniidae</taxon>
        <taxon>Strigamia</taxon>
    </lineage>
</organism>
<dbReference type="EMBL" id="JH432100">
    <property type="status" value="NOT_ANNOTATED_CDS"/>
    <property type="molecule type" value="Genomic_DNA"/>
</dbReference>
<evidence type="ECO:0000256" key="7">
    <source>
        <dbReference type="ARBA" id="ARBA00035004"/>
    </source>
</evidence>
<evidence type="ECO:0000256" key="6">
    <source>
        <dbReference type="ARBA" id="ARBA00023187"/>
    </source>
</evidence>
<dbReference type="STRING" id="126957.T1JII2"/>
<comment type="similarity">
    <text evidence="1">Belongs to the RBM48 family.</text>
</comment>
<reference evidence="8" key="2">
    <citation type="submission" date="2015-02" db="UniProtKB">
        <authorList>
            <consortium name="EnsemblMetazoa"/>
        </authorList>
    </citation>
    <scope>IDENTIFICATION</scope>
</reference>
<evidence type="ECO:0000256" key="2">
    <source>
        <dbReference type="ARBA" id="ARBA00015189"/>
    </source>
</evidence>
<reference evidence="9" key="1">
    <citation type="submission" date="2011-05" db="EMBL/GenBank/DDBJ databases">
        <authorList>
            <person name="Richards S.R."/>
            <person name="Qu J."/>
            <person name="Jiang H."/>
            <person name="Jhangiani S.N."/>
            <person name="Agravi P."/>
            <person name="Goodspeed R."/>
            <person name="Gross S."/>
            <person name="Mandapat C."/>
            <person name="Jackson L."/>
            <person name="Mathew T."/>
            <person name="Pu L."/>
            <person name="Thornton R."/>
            <person name="Saada N."/>
            <person name="Wilczek-Boney K.B."/>
            <person name="Lee S."/>
            <person name="Kovar C."/>
            <person name="Wu Y."/>
            <person name="Scherer S.E."/>
            <person name="Worley K.C."/>
            <person name="Muzny D.M."/>
            <person name="Gibbs R."/>
        </authorList>
    </citation>
    <scope>NUCLEOTIDE SEQUENCE</scope>
    <source>
        <strain evidence="9">Brora</strain>
    </source>
</reference>
<dbReference type="eggNOG" id="ENOG502QSNB">
    <property type="taxonomic scope" value="Eukaryota"/>
</dbReference>
<dbReference type="PANTHER" id="PTHR20957">
    <property type="entry name" value="RNA-BINDING PROTEIN 48"/>
    <property type="match status" value="1"/>
</dbReference>
<dbReference type="CDD" id="cd12442">
    <property type="entry name" value="RRM_RBM48"/>
    <property type="match status" value="1"/>
</dbReference>
<dbReference type="GO" id="GO:0005654">
    <property type="term" value="C:nucleoplasm"/>
    <property type="evidence" value="ECO:0007669"/>
    <property type="project" value="TreeGrafter"/>
</dbReference>
<dbReference type="GO" id="GO:0003723">
    <property type="term" value="F:RNA binding"/>
    <property type="evidence" value="ECO:0007669"/>
    <property type="project" value="UniProtKB-KW"/>
</dbReference>
<keyword evidence="4" id="KW-0747">Spliceosome</keyword>
<keyword evidence="6" id="KW-0508">mRNA splicing</keyword>
<dbReference type="FunFam" id="3.30.70.330:FF:000424">
    <property type="entry name" value="RNA-binding protein 48 isoform X4"/>
    <property type="match status" value="1"/>
</dbReference>
<dbReference type="SUPFAM" id="SSF54928">
    <property type="entry name" value="RNA-binding domain, RBD"/>
    <property type="match status" value="1"/>
</dbReference>
<keyword evidence="9" id="KW-1185">Reference proteome</keyword>
<dbReference type="Gene3D" id="3.30.70.330">
    <property type="match status" value="1"/>
</dbReference>
<dbReference type="GO" id="GO:0008380">
    <property type="term" value="P:RNA splicing"/>
    <property type="evidence" value="ECO:0007669"/>
    <property type="project" value="UniProtKB-KW"/>
</dbReference>
<evidence type="ECO:0000256" key="5">
    <source>
        <dbReference type="ARBA" id="ARBA00022884"/>
    </source>
</evidence>
<evidence type="ECO:0000313" key="9">
    <source>
        <dbReference type="Proteomes" id="UP000014500"/>
    </source>
</evidence>
<evidence type="ECO:0000256" key="4">
    <source>
        <dbReference type="ARBA" id="ARBA00022728"/>
    </source>
</evidence>
<dbReference type="InterPro" id="IPR039599">
    <property type="entry name" value="RBM48"/>
</dbReference>
<accession>T1JII2</accession>
<sequence>MASHMKQVKKCKHHQQAELCVTRAKYRQGRKLTAVKVYTINQESKYLLIQGVSSVGAKNELENMCSEYGVIDELNVLDDYPSEEYTEAYCVKYKEIHNARFAKRKLDDRSFFGGTLHVCYAPEFETMTDTREKLNERRKIIAAKTKIVKKYIYFFTFSNDFPTNPFQRI</sequence>
<protein>
    <recommendedName>
        <fullName evidence="2">RNA-binding protein 48</fullName>
    </recommendedName>
</protein>
<name>T1JII2_STRMM</name>
<dbReference type="InterPro" id="IPR034264">
    <property type="entry name" value="RBM48_RRM"/>
</dbReference>
<comment type="function">
    <text evidence="7">As a component of the minor spliceosome, involved in the splicing of U12-type introns in pre-mRNAs.</text>
</comment>
<dbReference type="HOGENOM" id="CLU_124051_0_0_1"/>
<dbReference type="Proteomes" id="UP000014500">
    <property type="component" value="Unassembled WGS sequence"/>
</dbReference>
<evidence type="ECO:0000256" key="1">
    <source>
        <dbReference type="ARBA" id="ARBA00006938"/>
    </source>
</evidence>
<evidence type="ECO:0000256" key="3">
    <source>
        <dbReference type="ARBA" id="ARBA00022664"/>
    </source>
</evidence>
<dbReference type="GO" id="GO:0006397">
    <property type="term" value="P:mRNA processing"/>
    <property type="evidence" value="ECO:0007669"/>
    <property type="project" value="UniProtKB-KW"/>
</dbReference>
<dbReference type="EnsemblMetazoa" id="SMAR013663-RA">
    <property type="protein sequence ID" value="SMAR013663-PA"/>
    <property type="gene ID" value="SMAR013663"/>
</dbReference>
<dbReference type="AlphaFoldDB" id="T1JII2"/>
<keyword evidence="3" id="KW-0507">mRNA processing</keyword>
<keyword evidence="5" id="KW-0694">RNA-binding</keyword>
<dbReference type="GO" id="GO:0005681">
    <property type="term" value="C:spliceosomal complex"/>
    <property type="evidence" value="ECO:0007669"/>
    <property type="project" value="UniProtKB-KW"/>
</dbReference>
<dbReference type="InterPro" id="IPR012677">
    <property type="entry name" value="Nucleotide-bd_a/b_plait_sf"/>
</dbReference>
<evidence type="ECO:0000313" key="8">
    <source>
        <dbReference type="EnsemblMetazoa" id="SMAR013663-PA"/>
    </source>
</evidence>
<dbReference type="PhylomeDB" id="T1JII2"/>
<dbReference type="InterPro" id="IPR035979">
    <property type="entry name" value="RBD_domain_sf"/>
</dbReference>
<dbReference type="PANTHER" id="PTHR20957:SF0">
    <property type="entry name" value="RNA-BINDING PROTEIN 48"/>
    <property type="match status" value="1"/>
</dbReference>
<dbReference type="OMA" id="PYRQGRE"/>